<sequence length="699" mass="74761">MPATSPSTASTNAVTPRHAVLEELIALALRHVADDFRDVCTTLAGLLVDGSRMAGDPAGVRASLRAGNLMRDRHFALLHRASGALERALRLELAQLAPQAPVVPTPAQPLALVPYEEMDQRLTLGDAARPFDAEHADALAALNVRLAHLLERAAPRANPFRPEVFIAALQEAWTGFDTEEGSAALLLPLVKSGRFFDLGRLYGALNLALERKGVLPGPLHRQRVQAAGHDGRRNGMLAGPLRRQLRHFLGAADSADEGDTLAAGQPAERVDGRLLAYLAGLPRPAATGAANAPSFHLGAIKRDAPAGSLSRADAGAIDLLAAVFDTVARDDAISPESRDLLHGLQLPVLKAALADKAFFFEDAHPARRLLDLLARMGWERGQRGDARRDDPEYQAMRRSVDHAANEANAADEVTAAFAHAVSELEAALKAEEAAATAAIAAPIAAALKQEKTLTARRAARDAVALRLGSGEVGAVVEAFLDEKWTDVLTVAYSIDDEKPGAVRHATQAMDDLLWSVRPKIDAVERKQLIARLPGLLATLNKWLDVIKWQDAERLRFFADLADCHASIVRAPLDLAPERRVELSVQAAGAAAQRRQRTTQATDDGADDETLAALARGAWLEFAGPEGAPRRVKLAWISPLRSLFIFSNGARQEAFSLPAGELARRLRDGSATLLQHDGVVVRALTQALAVNDAAPGQDAA</sequence>
<dbReference type="RefSeq" id="WP_145873728.1">
    <property type="nucleotide sequence ID" value="NZ_CP046904.1"/>
</dbReference>
<dbReference type="Pfam" id="PF07793">
    <property type="entry name" value="DUF1631"/>
    <property type="match status" value="1"/>
</dbReference>
<protein>
    <submittedName>
        <fullName evidence="1">DUF1631 family protein</fullName>
    </submittedName>
    <submittedName>
        <fullName evidence="2">Uncharacterized protein DUF1631</fullName>
    </submittedName>
</protein>
<evidence type="ECO:0000313" key="2">
    <source>
        <dbReference type="EMBL" id="TWI50090.1"/>
    </source>
</evidence>
<dbReference type="EMBL" id="VLKW01000002">
    <property type="protein sequence ID" value="TWI50090.1"/>
    <property type="molecule type" value="Genomic_DNA"/>
</dbReference>
<dbReference type="EMBL" id="CP046904">
    <property type="protein sequence ID" value="QGZ38365.1"/>
    <property type="molecule type" value="Genomic_DNA"/>
</dbReference>
<proteinExistence type="predicted"/>
<gene>
    <name evidence="1" type="ORF">GO485_04400</name>
    <name evidence="2" type="ORF">IP92_01319</name>
</gene>
<dbReference type="AlphaFoldDB" id="A0A562Q0X8"/>
<evidence type="ECO:0000313" key="4">
    <source>
        <dbReference type="Proteomes" id="UP000437862"/>
    </source>
</evidence>
<dbReference type="Proteomes" id="UP000437862">
    <property type="component" value="Chromosome"/>
</dbReference>
<reference evidence="1 4" key="3">
    <citation type="submission" date="2019-12" db="EMBL/GenBank/DDBJ databases">
        <title>Draft Genome Sequences of Six Type Strains of the Genus Massilia.</title>
        <authorList>
            <person name="Miess H."/>
            <person name="Frediansyah A."/>
            <person name="Goeker M."/>
            <person name="Gross H."/>
        </authorList>
    </citation>
    <scope>NUCLEOTIDE SEQUENCE [LARGE SCALE GENOMIC DNA]</scope>
    <source>
        <strain evidence="1 4">DSM 26639</strain>
    </source>
</reference>
<dbReference type="OrthoDB" id="6188167at2"/>
<dbReference type="Proteomes" id="UP000315112">
    <property type="component" value="Unassembled WGS sequence"/>
</dbReference>
<evidence type="ECO:0000313" key="3">
    <source>
        <dbReference type="Proteomes" id="UP000315112"/>
    </source>
</evidence>
<reference evidence="2" key="2">
    <citation type="submission" date="2019-07" db="EMBL/GenBank/DDBJ databases">
        <authorList>
            <person name="Whitman W."/>
            <person name="Huntemann M."/>
            <person name="Clum A."/>
            <person name="Pillay M."/>
            <person name="Palaniappan K."/>
            <person name="Varghese N."/>
            <person name="Mikhailova N."/>
            <person name="Stamatis D."/>
            <person name="Reddy T."/>
            <person name="Daum C."/>
            <person name="Shapiro N."/>
            <person name="Ivanova N."/>
            <person name="Kyrpides N."/>
            <person name="Woyke T."/>
        </authorList>
    </citation>
    <scope>NUCLEOTIDE SEQUENCE</scope>
    <source>
        <strain evidence="2">CGMCC 1.10685</strain>
    </source>
</reference>
<dbReference type="InterPro" id="IPR012434">
    <property type="entry name" value="DUF1631"/>
</dbReference>
<accession>A0A562Q0X8</accession>
<name>A0A562Q0X8_9BURK</name>
<evidence type="ECO:0000313" key="1">
    <source>
        <dbReference type="EMBL" id="QGZ38365.1"/>
    </source>
</evidence>
<organism evidence="2 3">
    <name type="scientific">Pseudoduganella flava</name>
    <dbReference type="NCBI Taxonomy" id="871742"/>
    <lineage>
        <taxon>Bacteria</taxon>
        <taxon>Pseudomonadati</taxon>
        <taxon>Pseudomonadota</taxon>
        <taxon>Betaproteobacteria</taxon>
        <taxon>Burkholderiales</taxon>
        <taxon>Oxalobacteraceae</taxon>
        <taxon>Telluria group</taxon>
        <taxon>Pseudoduganella</taxon>
    </lineage>
</organism>
<keyword evidence="4" id="KW-1185">Reference proteome</keyword>
<reference evidence="2 3" key="1">
    <citation type="journal article" date="2015" name="Stand. Genomic Sci.">
        <title>Genomic Encyclopedia of Bacterial and Archaeal Type Strains, Phase III: the genomes of soil and plant-associated and newly described type strains.</title>
        <authorList>
            <person name="Whitman W.B."/>
            <person name="Woyke T."/>
            <person name="Klenk H.P."/>
            <person name="Zhou Y."/>
            <person name="Lilburn T.G."/>
            <person name="Beck B.J."/>
            <person name="De Vos P."/>
            <person name="Vandamme P."/>
            <person name="Eisen J.A."/>
            <person name="Garrity G."/>
            <person name="Hugenholtz P."/>
            <person name="Kyrpides N.C."/>
        </authorList>
    </citation>
    <scope>NUCLEOTIDE SEQUENCE [LARGE SCALE GENOMIC DNA]</scope>
    <source>
        <strain evidence="2 3">CGMCC 1.10685</strain>
    </source>
</reference>